<evidence type="ECO:0000256" key="5">
    <source>
        <dbReference type="ARBA" id="ARBA00022989"/>
    </source>
</evidence>
<evidence type="ECO:0000256" key="2">
    <source>
        <dbReference type="ARBA" id="ARBA00022448"/>
    </source>
</evidence>
<feature type="transmembrane region" description="Helical" evidence="7">
    <location>
        <begin position="72"/>
        <end position="92"/>
    </location>
</feature>
<evidence type="ECO:0000313" key="8">
    <source>
        <dbReference type="EMBL" id="CAD9668249.1"/>
    </source>
</evidence>
<evidence type="ECO:0000256" key="1">
    <source>
        <dbReference type="ARBA" id="ARBA00004127"/>
    </source>
</evidence>
<protein>
    <recommendedName>
        <fullName evidence="9">UAA transporter</fullName>
    </recommendedName>
</protein>
<dbReference type="GO" id="GO:0005464">
    <property type="term" value="F:UDP-xylose transmembrane transporter activity"/>
    <property type="evidence" value="ECO:0007669"/>
    <property type="project" value="TreeGrafter"/>
</dbReference>
<keyword evidence="6 7" id="KW-0472">Membrane</keyword>
<feature type="transmembrane region" description="Helical" evidence="7">
    <location>
        <begin position="257"/>
        <end position="279"/>
    </location>
</feature>
<name>A0A7S2RDS6_9STRA</name>
<keyword evidence="2" id="KW-0813">Transport</keyword>
<dbReference type="Pfam" id="PF08449">
    <property type="entry name" value="UAA"/>
    <property type="match status" value="1"/>
</dbReference>
<feature type="transmembrane region" description="Helical" evidence="7">
    <location>
        <begin position="175"/>
        <end position="194"/>
    </location>
</feature>
<keyword evidence="4 7" id="KW-0812">Transmembrane</keyword>
<sequence>MVDIAVTKCIIGILLGCGVNVVFLEMITKRDPKAGGLVTLAQFLFVACEGLISNLEQSKYYFPKPRARAIPLWFHLFITFTFFSVSIINNMALSYNIAMPLHMVFRSSSLAASLLIGSVFLKKSYGTNQIQGVLLVTSGIIVTTFADAFQQRAECCDGNATKTTLDPEQADTDALHTWLVGLAMLTFALFVSAGMGHLQEWAYKKWGKQSTEMKFYSHALALPYFYVLQGSAIGARVAEWNQSETLGEAIKMELPTLLSSIPVLWLLLFGNIASQLVCISSVYRLTAISSTLTCTMTITIRKFLSIIFSVVYFSNPFSLMHWMGTALVFVGVGLYSGIFTRSQSEEKKKTQ</sequence>
<accession>A0A7S2RDS6</accession>
<dbReference type="GO" id="GO:0005789">
    <property type="term" value="C:endoplasmic reticulum membrane"/>
    <property type="evidence" value="ECO:0007669"/>
    <property type="project" value="TreeGrafter"/>
</dbReference>
<evidence type="ECO:0000256" key="4">
    <source>
        <dbReference type="ARBA" id="ARBA00022692"/>
    </source>
</evidence>
<dbReference type="InterPro" id="IPR013657">
    <property type="entry name" value="SCL35B1-4/HUT1"/>
</dbReference>
<evidence type="ECO:0008006" key="9">
    <source>
        <dbReference type="Google" id="ProtNLM"/>
    </source>
</evidence>
<dbReference type="GO" id="GO:0005462">
    <property type="term" value="F:UDP-N-acetylglucosamine transmembrane transporter activity"/>
    <property type="evidence" value="ECO:0007669"/>
    <property type="project" value="TreeGrafter"/>
</dbReference>
<dbReference type="GO" id="GO:0000139">
    <property type="term" value="C:Golgi membrane"/>
    <property type="evidence" value="ECO:0007669"/>
    <property type="project" value="TreeGrafter"/>
</dbReference>
<proteinExistence type="predicted"/>
<evidence type="ECO:0000256" key="7">
    <source>
        <dbReference type="SAM" id="Phobius"/>
    </source>
</evidence>
<keyword evidence="3" id="KW-0762">Sugar transport</keyword>
<evidence type="ECO:0000256" key="3">
    <source>
        <dbReference type="ARBA" id="ARBA00022597"/>
    </source>
</evidence>
<feature type="transmembrane region" description="Helical" evidence="7">
    <location>
        <begin position="319"/>
        <end position="339"/>
    </location>
</feature>
<organism evidence="8">
    <name type="scientific">Mucochytrium quahogii</name>
    <dbReference type="NCBI Taxonomy" id="96639"/>
    <lineage>
        <taxon>Eukaryota</taxon>
        <taxon>Sar</taxon>
        <taxon>Stramenopiles</taxon>
        <taxon>Bigyra</taxon>
        <taxon>Labyrinthulomycetes</taxon>
        <taxon>Thraustochytrida</taxon>
        <taxon>Thraustochytriidae</taxon>
        <taxon>Mucochytrium</taxon>
    </lineage>
</organism>
<keyword evidence="5 7" id="KW-1133">Transmembrane helix</keyword>
<feature type="transmembrane region" description="Helical" evidence="7">
    <location>
        <begin position="6"/>
        <end position="27"/>
    </location>
</feature>
<dbReference type="PANTHER" id="PTHR10778">
    <property type="entry name" value="SOLUTE CARRIER FAMILY 35 MEMBER B"/>
    <property type="match status" value="1"/>
</dbReference>
<reference evidence="8" key="1">
    <citation type="submission" date="2021-01" db="EMBL/GenBank/DDBJ databases">
        <authorList>
            <person name="Corre E."/>
            <person name="Pelletier E."/>
            <person name="Niang G."/>
            <person name="Scheremetjew M."/>
            <person name="Finn R."/>
            <person name="Kale V."/>
            <person name="Holt S."/>
            <person name="Cochrane G."/>
            <person name="Meng A."/>
            <person name="Brown T."/>
            <person name="Cohen L."/>
        </authorList>
    </citation>
    <scope>NUCLEOTIDE SEQUENCE</scope>
    <source>
        <strain evidence="8">NY070348D</strain>
    </source>
</reference>
<evidence type="ECO:0000256" key="6">
    <source>
        <dbReference type="ARBA" id="ARBA00023136"/>
    </source>
</evidence>
<feature type="transmembrane region" description="Helical" evidence="7">
    <location>
        <begin position="104"/>
        <end position="121"/>
    </location>
</feature>
<feature type="transmembrane region" description="Helical" evidence="7">
    <location>
        <begin position="215"/>
        <end position="237"/>
    </location>
</feature>
<feature type="transmembrane region" description="Helical" evidence="7">
    <location>
        <begin position="291"/>
        <end position="313"/>
    </location>
</feature>
<dbReference type="PANTHER" id="PTHR10778:SF4">
    <property type="entry name" value="NUCLEOTIDE SUGAR TRANSPORTER SLC35B4"/>
    <property type="match status" value="1"/>
</dbReference>
<dbReference type="AlphaFoldDB" id="A0A7S2RDS6"/>
<dbReference type="EMBL" id="HBHK01003994">
    <property type="protein sequence ID" value="CAD9668249.1"/>
    <property type="molecule type" value="Transcribed_RNA"/>
</dbReference>
<comment type="subcellular location">
    <subcellularLocation>
        <location evidence="1">Endomembrane system</location>
        <topology evidence="1">Multi-pass membrane protein</topology>
    </subcellularLocation>
</comment>
<gene>
    <name evidence="8" type="ORF">QSP1433_LOCUS2367</name>
</gene>